<evidence type="ECO:0000256" key="1">
    <source>
        <dbReference type="SAM" id="MobiDB-lite"/>
    </source>
</evidence>
<keyword evidence="3" id="KW-0255">Endonuclease</keyword>
<proteinExistence type="predicted"/>
<dbReference type="InterPro" id="IPR038772">
    <property type="entry name" value="Sph/SMPD2-like"/>
</dbReference>
<feature type="region of interest" description="Disordered" evidence="1">
    <location>
        <begin position="450"/>
        <end position="518"/>
    </location>
</feature>
<feature type="transmembrane region" description="Helical" evidence="2">
    <location>
        <begin position="74"/>
        <end position="97"/>
    </location>
</feature>
<dbReference type="PANTHER" id="PTHR16320">
    <property type="entry name" value="SPHINGOMYELINASE FAMILY MEMBER"/>
    <property type="match status" value="1"/>
</dbReference>
<evidence type="ECO:0000313" key="3">
    <source>
        <dbReference type="EMBL" id="ELR18816.1"/>
    </source>
</evidence>
<name>L8H317_ACACF</name>
<dbReference type="GO" id="GO:0004767">
    <property type="term" value="F:sphingomyelin phosphodiesterase activity"/>
    <property type="evidence" value="ECO:0007669"/>
    <property type="project" value="InterPro"/>
</dbReference>
<dbReference type="GO" id="GO:0004519">
    <property type="term" value="F:endonuclease activity"/>
    <property type="evidence" value="ECO:0007669"/>
    <property type="project" value="UniProtKB-KW"/>
</dbReference>
<dbReference type="Gene3D" id="3.60.10.10">
    <property type="entry name" value="Endonuclease/exonuclease/phosphatase"/>
    <property type="match status" value="1"/>
</dbReference>
<keyword evidence="2" id="KW-1133">Transmembrane helix</keyword>
<feature type="compositionally biased region" description="Basic and acidic residues" evidence="1">
    <location>
        <begin position="621"/>
        <end position="645"/>
    </location>
</feature>
<keyword evidence="2" id="KW-0812">Transmembrane</keyword>
<feature type="compositionally biased region" description="Basic residues" evidence="1">
    <location>
        <begin position="759"/>
        <end position="772"/>
    </location>
</feature>
<dbReference type="VEuPathDB" id="AmoebaDB:ACA1_151290"/>
<feature type="compositionally biased region" description="Basic and acidic residues" evidence="1">
    <location>
        <begin position="773"/>
        <end position="782"/>
    </location>
</feature>
<sequence length="803" mass="89302">MTNGSLTCTPTSRYHESGRQFSPRIWRGIYIVGKVLTAFLFRALEDFIYVFIRPFLPGRYGQCGTPVGEVIHRGALFCWFLVLIIIGLPLALIGCILRVVAVSAGKRDFTFVRPRGAPLQPPSLADDEEITITLRTQNIGFLPTVSPANGLATPMKRVRALLADLRSGLDDVVCLQEEFDLDVCDYLLSHLHDDLEPSTSAELSLMDEDDVETASLPQNKDRSSSSSSFHGNRISAPGKYGWMVMDVDGKAYRLNSGLFVASRYPLEAPEFVRYHICTNEDVLAGKGVLACTVVVGETSTGQKIKITIFTTHAQAGRQRRAARVREIQYEMVMHFIDYYNRKHIGPDDILVSSIFMGDFNFSPIMPRPSAITGKLVTCLEWQPNKTLFHKHHFVNNFYEHSRDGEKRARNRELIFQIQDLFHAEGVRLLLERRAASLPHPTGHVELEELSSASGFSSETTVHIPLDQSGGKRRAEQLESPPGSEGESDSEDEDDEEEDEWNETTYGGEGSSEGSSNAGLGRVEEKVWKMDIATLLKVLQVWAERRAQAATAKAEAASNADAEEQLGNVIKAELVRQLRVRKRVFVAEDEVNVRGIVPLAMQLRLVPRVQDESRPAAQAHGDSSKGKEKADGGDTKDRRDSSRREPGGGGGGGGDPVAKDLEMAPVSRKRADTGTGIWAGAYEPLIPGTILDTRKYAGKFSQRVRFNDIDHVLMKKYMPGRSVSVTKGRISIVWEGVNTFSDHYGKRLTLKLNVAQLVAKRNKQADRKRKGSSFHKEKDDEKHSTKHERRPEEDDGADDDDNDG</sequence>
<protein>
    <submittedName>
        <fullName evidence="3">Endonuclease/exonuclease/phosphatase family protein</fullName>
    </submittedName>
</protein>
<keyword evidence="3" id="KW-0378">Hydrolase</keyword>
<dbReference type="GO" id="GO:0005737">
    <property type="term" value="C:cytoplasm"/>
    <property type="evidence" value="ECO:0007669"/>
    <property type="project" value="TreeGrafter"/>
</dbReference>
<keyword evidence="2" id="KW-0472">Membrane</keyword>
<dbReference type="EMBL" id="KB007942">
    <property type="protein sequence ID" value="ELR18816.1"/>
    <property type="molecule type" value="Genomic_DNA"/>
</dbReference>
<feature type="region of interest" description="Disordered" evidence="1">
    <location>
        <begin position="209"/>
        <end position="231"/>
    </location>
</feature>
<dbReference type="InterPro" id="IPR036691">
    <property type="entry name" value="Endo/exonu/phosph_ase_sf"/>
</dbReference>
<keyword evidence="3" id="KW-0540">Nuclease</keyword>
<reference evidence="3 4" key="1">
    <citation type="journal article" date="2013" name="Genome Biol.">
        <title>Genome of Acanthamoeba castellanii highlights extensive lateral gene transfer and early evolution of tyrosine kinase signaling.</title>
        <authorList>
            <person name="Clarke M."/>
            <person name="Lohan A.J."/>
            <person name="Liu B."/>
            <person name="Lagkouvardos I."/>
            <person name="Roy S."/>
            <person name="Zafar N."/>
            <person name="Bertelli C."/>
            <person name="Schilde C."/>
            <person name="Kianianmomeni A."/>
            <person name="Burglin T.R."/>
            <person name="Frech C."/>
            <person name="Turcotte B."/>
            <person name="Kopec K.O."/>
            <person name="Synnott J.M."/>
            <person name="Choo C."/>
            <person name="Paponov I."/>
            <person name="Finkler A."/>
            <person name="Soon Heng Tan C."/>
            <person name="Hutchins A.P."/>
            <person name="Weinmeier T."/>
            <person name="Rattei T."/>
            <person name="Chu J.S."/>
            <person name="Gimenez G."/>
            <person name="Irimia M."/>
            <person name="Rigden D.J."/>
            <person name="Fitzpatrick D.A."/>
            <person name="Lorenzo-Morales J."/>
            <person name="Bateman A."/>
            <person name="Chiu C.H."/>
            <person name="Tang P."/>
            <person name="Hegemann P."/>
            <person name="Fromm H."/>
            <person name="Raoult D."/>
            <person name="Greub G."/>
            <person name="Miranda-Saavedra D."/>
            <person name="Chen N."/>
            <person name="Nash P."/>
            <person name="Ginger M.L."/>
            <person name="Horn M."/>
            <person name="Schaap P."/>
            <person name="Caler L."/>
            <person name="Loftus B."/>
        </authorList>
    </citation>
    <scope>NUCLEOTIDE SEQUENCE [LARGE SCALE GENOMIC DNA]</scope>
    <source>
        <strain evidence="3 4">Neff</strain>
    </source>
</reference>
<dbReference type="SUPFAM" id="SSF56219">
    <property type="entry name" value="DNase I-like"/>
    <property type="match status" value="1"/>
</dbReference>
<feature type="region of interest" description="Disordered" evidence="1">
    <location>
        <begin position="758"/>
        <end position="803"/>
    </location>
</feature>
<dbReference type="PANTHER" id="PTHR16320:SF1">
    <property type="entry name" value="SPHINGOMYELINASE DDB_G0288017"/>
    <property type="match status" value="1"/>
</dbReference>
<dbReference type="KEGG" id="acan:ACA1_151290"/>
<evidence type="ECO:0000313" key="4">
    <source>
        <dbReference type="Proteomes" id="UP000011083"/>
    </source>
</evidence>
<dbReference type="GO" id="GO:0004527">
    <property type="term" value="F:exonuclease activity"/>
    <property type="evidence" value="ECO:0007669"/>
    <property type="project" value="UniProtKB-KW"/>
</dbReference>
<keyword evidence="4" id="KW-1185">Reference proteome</keyword>
<accession>L8H317</accession>
<keyword evidence="3" id="KW-0269">Exonuclease</keyword>
<dbReference type="Proteomes" id="UP000011083">
    <property type="component" value="Unassembled WGS sequence"/>
</dbReference>
<feature type="compositionally biased region" description="Polar residues" evidence="1">
    <location>
        <begin position="450"/>
        <end position="460"/>
    </location>
</feature>
<dbReference type="GeneID" id="14919613"/>
<dbReference type="AlphaFoldDB" id="L8H317"/>
<evidence type="ECO:0000256" key="2">
    <source>
        <dbReference type="SAM" id="Phobius"/>
    </source>
</evidence>
<gene>
    <name evidence="3" type="ORF">ACA1_151290</name>
</gene>
<feature type="compositionally biased region" description="Acidic residues" evidence="1">
    <location>
        <begin position="485"/>
        <end position="501"/>
    </location>
</feature>
<dbReference type="RefSeq" id="XP_004340872.1">
    <property type="nucleotide sequence ID" value="XM_004340824.1"/>
</dbReference>
<feature type="region of interest" description="Disordered" evidence="1">
    <location>
        <begin position="610"/>
        <end position="658"/>
    </location>
</feature>
<organism evidence="3 4">
    <name type="scientific">Acanthamoeba castellanii (strain ATCC 30010 / Neff)</name>
    <dbReference type="NCBI Taxonomy" id="1257118"/>
    <lineage>
        <taxon>Eukaryota</taxon>
        <taxon>Amoebozoa</taxon>
        <taxon>Discosea</taxon>
        <taxon>Longamoebia</taxon>
        <taxon>Centramoebida</taxon>
        <taxon>Acanthamoebidae</taxon>
        <taxon>Acanthamoeba</taxon>
    </lineage>
</organism>
<feature type="compositionally biased region" description="Acidic residues" evidence="1">
    <location>
        <begin position="792"/>
        <end position="803"/>
    </location>
</feature>
<dbReference type="OrthoDB" id="40902at2759"/>